<evidence type="ECO:0000256" key="2">
    <source>
        <dbReference type="ARBA" id="ARBA00023315"/>
    </source>
</evidence>
<dbReference type="Proteomes" id="UP001231370">
    <property type="component" value="Unassembled WGS sequence"/>
</dbReference>
<evidence type="ECO:0000259" key="3">
    <source>
        <dbReference type="PROSITE" id="PS51186"/>
    </source>
</evidence>
<dbReference type="PROSITE" id="PS51186">
    <property type="entry name" value="GNAT"/>
    <property type="match status" value="1"/>
</dbReference>
<keyword evidence="5" id="KW-1185">Reference proteome</keyword>
<accession>A0ABT7BP65</accession>
<evidence type="ECO:0000313" key="5">
    <source>
        <dbReference type="Proteomes" id="UP001231370"/>
    </source>
</evidence>
<dbReference type="SUPFAM" id="SSF55729">
    <property type="entry name" value="Acyl-CoA N-acyltransferases (Nat)"/>
    <property type="match status" value="1"/>
</dbReference>
<evidence type="ECO:0000256" key="1">
    <source>
        <dbReference type="ARBA" id="ARBA00022679"/>
    </source>
</evidence>
<organism evidence="4 5">
    <name type="scientific">Roseofilum halophilum BLCC-M91</name>
    <dbReference type="NCBI Taxonomy" id="3022259"/>
    <lineage>
        <taxon>Bacteria</taxon>
        <taxon>Bacillati</taxon>
        <taxon>Cyanobacteriota</taxon>
        <taxon>Cyanophyceae</taxon>
        <taxon>Desertifilales</taxon>
        <taxon>Desertifilaceae</taxon>
        <taxon>Roseofilum</taxon>
        <taxon>Roseofilum halophilum</taxon>
    </lineage>
</organism>
<protein>
    <submittedName>
        <fullName evidence="4">GNAT family N-acetyltransferase</fullName>
        <ecNumber evidence="4">2.3.1.-</ecNumber>
    </submittedName>
</protein>
<gene>
    <name evidence="4" type="ORF">PJF56_17010</name>
</gene>
<dbReference type="GO" id="GO:0016746">
    <property type="term" value="F:acyltransferase activity"/>
    <property type="evidence" value="ECO:0007669"/>
    <property type="project" value="UniProtKB-KW"/>
</dbReference>
<keyword evidence="2 4" id="KW-0012">Acyltransferase</keyword>
<dbReference type="Gene3D" id="3.40.630.30">
    <property type="match status" value="1"/>
</dbReference>
<dbReference type="CDD" id="cd04301">
    <property type="entry name" value="NAT_SF"/>
    <property type="match status" value="1"/>
</dbReference>
<evidence type="ECO:0000313" key="4">
    <source>
        <dbReference type="EMBL" id="MDJ1180562.1"/>
    </source>
</evidence>
<keyword evidence="1 4" id="KW-0808">Transferase</keyword>
<proteinExistence type="predicted"/>
<feature type="domain" description="N-acetyltransferase" evidence="3">
    <location>
        <begin position="1"/>
        <end position="144"/>
    </location>
</feature>
<dbReference type="EC" id="2.3.1.-" evidence="4"/>
<dbReference type="InterPro" id="IPR000182">
    <property type="entry name" value="GNAT_dom"/>
</dbReference>
<dbReference type="Pfam" id="PF13508">
    <property type="entry name" value="Acetyltransf_7"/>
    <property type="match status" value="1"/>
</dbReference>
<dbReference type="InterPro" id="IPR016181">
    <property type="entry name" value="Acyl_CoA_acyltransferase"/>
</dbReference>
<dbReference type="RefSeq" id="WP_283763863.1">
    <property type="nucleotide sequence ID" value="NZ_JAQPOK010000129.1"/>
</dbReference>
<dbReference type="PANTHER" id="PTHR43800:SF1">
    <property type="entry name" value="PEPTIDYL-LYSINE N-ACETYLTRANSFERASE YJAB"/>
    <property type="match status" value="1"/>
</dbReference>
<comment type="caution">
    <text evidence="4">The sequence shown here is derived from an EMBL/GenBank/DDBJ whole genome shotgun (WGS) entry which is preliminary data.</text>
</comment>
<dbReference type="PANTHER" id="PTHR43800">
    <property type="entry name" value="PEPTIDYL-LYSINE N-ACETYLTRANSFERASE YJAB"/>
    <property type="match status" value="1"/>
</dbReference>
<dbReference type="EMBL" id="JAQPOK010000129">
    <property type="protein sequence ID" value="MDJ1180562.1"/>
    <property type="molecule type" value="Genomic_DNA"/>
</dbReference>
<name>A0ABT7BP65_9CYAN</name>
<reference evidence="4 5" key="1">
    <citation type="submission" date="2023-01" db="EMBL/GenBank/DDBJ databases">
        <title>Novel diversity within Roseofilum (Cyanobacteria; Desertifilaceae) from marine benthic mats with descriptions of four novel species.</title>
        <authorList>
            <person name="Wang Y."/>
            <person name="Berthold D.E."/>
            <person name="Hu J."/>
            <person name="Lefler F.W."/>
            <person name="Laughinghouse H.D. IV."/>
        </authorList>
    </citation>
    <scope>NUCLEOTIDE SEQUENCE [LARGE SCALE GENOMIC DNA]</scope>
    <source>
        <strain evidence="4 5">BLCC-M91</strain>
    </source>
</reference>
<sequence length="144" mass="16542">MKIRNYQTDDLPELLSSWERASKLAHPFLSEEFLLQERKNIPEIYLPNADTWVAEFDGKVVGFIALIGNEIGGLFVQPAYHRRGIGTALIKKAQEIHSNLEVKVFTRNSIGQNFYFKHGFEFKEETSHKETGQPILHLVFPANK</sequence>